<comment type="caution">
    <text evidence="1">The sequence shown here is derived from an EMBL/GenBank/DDBJ whole genome shotgun (WGS) entry which is preliminary data.</text>
</comment>
<organism evidence="1 2">
    <name type="scientific">Melipona bicolor</name>
    <dbReference type="NCBI Taxonomy" id="60889"/>
    <lineage>
        <taxon>Eukaryota</taxon>
        <taxon>Metazoa</taxon>
        <taxon>Ecdysozoa</taxon>
        <taxon>Arthropoda</taxon>
        <taxon>Hexapoda</taxon>
        <taxon>Insecta</taxon>
        <taxon>Pterygota</taxon>
        <taxon>Neoptera</taxon>
        <taxon>Endopterygota</taxon>
        <taxon>Hymenoptera</taxon>
        <taxon>Apocrita</taxon>
        <taxon>Aculeata</taxon>
        <taxon>Apoidea</taxon>
        <taxon>Anthophila</taxon>
        <taxon>Apidae</taxon>
        <taxon>Melipona</taxon>
    </lineage>
</organism>
<accession>A0AA40FKJ0</accession>
<dbReference type="AlphaFoldDB" id="A0AA40FKJ0"/>
<proteinExistence type="predicted"/>
<evidence type="ECO:0000313" key="2">
    <source>
        <dbReference type="Proteomes" id="UP001177670"/>
    </source>
</evidence>
<protein>
    <submittedName>
        <fullName evidence="1">Uncharacterized protein</fullName>
    </submittedName>
</protein>
<dbReference type="EMBL" id="JAHYIQ010000031">
    <property type="protein sequence ID" value="KAK1120543.1"/>
    <property type="molecule type" value="Genomic_DNA"/>
</dbReference>
<evidence type="ECO:0000313" key="1">
    <source>
        <dbReference type="EMBL" id="KAK1120543.1"/>
    </source>
</evidence>
<reference evidence="1" key="1">
    <citation type="submission" date="2021-10" db="EMBL/GenBank/DDBJ databases">
        <title>Melipona bicolor Genome sequencing and assembly.</title>
        <authorList>
            <person name="Araujo N.S."/>
            <person name="Arias M.C."/>
        </authorList>
    </citation>
    <scope>NUCLEOTIDE SEQUENCE</scope>
    <source>
        <strain evidence="1">USP_2M_L1-L4_2017</strain>
        <tissue evidence="1">Whole body</tissue>
    </source>
</reference>
<keyword evidence="2" id="KW-1185">Reference proteome</keyword>
<name>A0AA40FKJ0_9HYME</name>
<dbReference type="Proteomes" id="UP001177670">
    <property type="component" value="Unassembled WGS sequence"/>
</dbReference>
<sequence length="74" mass="8182">MDLFCTADVSLFMRNLFGGGGFARRKWNILPSTDNLESVSVGKGRATIWTWQSLAESLLVGRRAEAKVARPLPD</sequence>
<gene>
    <name evidence="1" type="ORF">K0M31_012522</name>
</gene>